<feature type="transmembrane region" description="Helical" evidence="1">
    <location>
        <begin position="45"/>
        <end position="68"/>
    </location>
</feature>
<keyword evidence="3" id="KW-1185">Reference proteome</keyword>
<keyword evidence="1" id="KW-0812">Transmembrane</keyword>
<feature type="transmembrane region" description="Helical" evidence="1">
    <location>
        <begin position="339"/>
        <end position="357"/>
    </location>
</feature>
<dbReference type="Proteomes" id="UP000232638">
    <property type="component" value="Chromosome"/>
</dbReference>
<feature type="transmembrane region" description="Helical" evidence="1">
    <location>
        <begin position="208"/>
        <end position="234"/>
    </location>
</feature>
<organism evidence="2 3">
    <name type="scientific">Candidatus Thiodictyon syntrophicum</name>
    <dbReference type="NCBI Taxonomy" id="1166950"/>
    <lineage>
        <taxon>Bacteria</taxon>
        <taxon>Pseudomonadati</taxon>
        <taxon>Pseudomonadota</taxon>
        <taxon>Gammaproteobacteria</taxon>
        <taxon>Chromatiales</taxon>
        <taxon>Chromatiaceae</taxon>
        <taxon>Thiodictyon</taxon>
    </lineage>
</organism>
<evidence type="ECO:0000313" key="3">
    <source>
        <dbReference type="Proteomes" id="UP000232638"/>
    </source>
</evidence>
<dbReference type="OrthoDB" id="1493935at2"/>
<feature type="transmembrane region" description="Helical" evidence="1">
    <location>
        <begin position="246"/>
        <end position="273"/>
    </location>
</feature>
<protein>
    <submittedName>
        <fullName evidence="2">Uncharacterized protein</fullName>
    </submittedName>
</protein>
<proteinExistence type="predicted"/>
<feature type="transmembrane region" description="Helical" evidence="1">
    <location>
        <begin position="158"/>
        <end position="187"/>
    </location>
</feature>
<gene>
    <name evidence="2" type="ORF">THSYN_03575</name>
</gene>
<sequence length="360" mass="41848">MIFTSEPDAIVNNHDLQKKELADSIGRNIVPFYEHWLARSRLPPLVFSVLLGLIFLLIHSFLAFQYQINIFRDFSYLLAIMMMLCMFLIFRATDKLKEFVVDLIDLSGLGEREYADIFVLKLSEIAGYKLLFFGVCVGLLNVLMGIAFGIWYRHPVMIISLCLQFFMIGLLCGMALRGLLVVIKLVWSLQHDRRIDINYMHPDDCGGTLIVGKVLFVFSMHTLIMGLFIAFYIYVTPWEYRATSRIAAWFMNIWMLTPFVASLMVFVLPVLRLHQLLDHYKRREHRIIRLKMEDISRQIAQIDPAASQRISFLNAILEHLKFQDDYIARMNAWPYNSRYSVSYLIAFASPLLVAIISKHV</sequence>
<dbReference type="AlphaFoldDB" id="A0A2K8U3H4"/>
<dbReference type="EMBL" id="CP020370">
    <property type="protein sequence ID" value="AUB80130.1"/>
    <property type="molecule type" value="Genomic_DNA"/>
</dbReference>
<reference evidence="2 3" key="1">
    <citation type="submission" date="2017-03" db="EMBL/GenBank/DDBJ databases">
        <title>Complete genome sequence of Candidatus 'Thiodictyon syntrophicum' sp. nov. strain Cad16T, a photolithoautotroph purple sulfur bacterium isolated from an alpine meromictic lake.</title>
        <authorList>
            <person name="Luedin S.M."/>
            <person name="Pothier J.F."/>
            <person name="Danza F."/>
            <person name="Storelli N."/>
            <person name="Wittwer M."/>
            <person name="Tonolla M."/>
        </authorList>
    </citation>
    <scope>NUCLEOTIDE SEQUENCE [LARGE SCALE GENOMIC DNA]</scope>
    <source>
        <strain evidence="2 3">Cad16T</strain>
    </source>
</reference>
<feature type="transmembrane region" description="Helical" evidence="1">
    <location>
        <begin position="74"/>
        <end position="90"/>
    </location>
</feature>
<name>A0A2K8U3H4_9GAMM</name>
<dbReference type="KEGG" id="tsy:THSYN_03575"/>
<feature type="transmembrane region" description="Helical" evidence="1">
    <location>
        <begin position="130"/>
        <end position="152"/>
    </location>
</feature>
<accession>A0A2K8U3H4</accession>
<evidence type="ECO:0000313" key="2">
    <source>
        <dbReference type="EMBL" id="AUB80130.1"/>
    </source>
</evidence>
<keyword evidence="1" id="KW-1133">Transmembrane helix</keyword>
<dbReference type="RefSeq" id="WP_100917938.1">
    <property type="nucleotide sequence ID" value="NZ_CP020370.1"/>
</dbReference>
<evidence type="ECO:0000256" key="1">
    <source>
        <dbReference type="SAM" id="Phobius"/>
    </source>
</evidence>
<keyword evidence="1" id="KW-0472">Membrane</keyword>